<evidence type="ECO:0000256" key="2">
    <source>
        <dbReference type="ARBA" id="ARBA00023012"/>
    </source>
</evidence>
<dbReference type="CDD" id="cd17574">
    <property type="entry name" value="REC_OmpR"/>
    <property type="match status" value="1"/>
</dbReference>
<dbReference type="InterPro" id="IPR011006">
    <property type="entry name" value="CheY-like_superfamily"/>
</dbReference>
<dbReference type="EMBL" id="JACYTN010000002">
    <property type="protein sequence ID" value="MBD8497853.1"/>
    <property type="molecule type" value="Genomic_DNA"/>
</dbReference>
<dbReference type="SUPFAM" id="SSF52172">
    <property type="entry name" value="CheY-like"/>
    <property type="match status" value="1"/>
</dbReference>
<proteinExistence type="predicted"/>
<evidence type="ECO:0000259" key="9">
    <source>
        <dbReference type="PROSITE" id="PS51755"/>
    </source>
</evidence>
<evidence type="ECO:0000313" key="10">
    <source>
        <dbReference type="EMBL" id="MBD8497853.1"/>
    </source>
</evidence>
<dbReference type="Gene3D" id="3.40.50.2300">
    <property type="match status" value="1"/>
</dbReference>
<evidence type="ECO:0000256" key="3">
    <source>
        <dbReference type="ARBA" id="ARBA00023015"/>
    </source>
</evidence>
<keyword evidence="5" id="KW-0804">Transcription</keyword>
<evidence type="ECO:0000256" key="5">
    <source>
        <dbReference type="ARBA" id="ARBA00023163"/>
    </source>
</evidence>
<dbReference type="InterPro" id="IPR039420">
    <property type="entry name" value="WalR-like"/>
</dbReference>
<dbReference type="PROSITE" id="PS50110">
    <property type="entry name" value="RESPONSE_REGULATORY"/>
    <property type="match status" value="1"/>
</dbReference>
<evidence type="ECO:0000256" key="7">
    <source>
        <dbReference type="PROSITE-ProRule" id="PRU01091"/>
    </source>
</evidence>
<feature type="DNA-binding region" description="OmpR/PhoB-type" evidence="7">
    <location>
        <begin position="132"/>
        <end position="232"/>
    </location>
</feature>
<gene>
    <name evidence="10" type="ORF">IFO66_05970</name>
</gene>
<dbReference type="PROSITE" id="PS51755">
    <property type="entry name" value="OMPR_PHOB"/>
    <property type="match status" value="1"/>
</dbReference>
<dbReference type="Pfam" id="PF00072">
    <property type="entry name" value="Response_reg"/>
    <property type="match status" value="1"/>
</dbReference>
<name>A0ABR9AUS8_9BACL</name>
<dbReference type="SMART" id="SM00448">
    <property type="entry name" value="REC"/>
    <property type="match status" value="1"/>
</dbReference>
<sequence>MLDGTAILLAEDDPEIARIVRDHFRRQRCDVTWASTGLECWEDFRNGDYDLVIVDLMMPEMDGYDLCKNIRLISDVPLIIISARAEDEDKVRGLQLGADDYLTKPFSLTELTARIQSILRRYRQGNAQPSQAMKMVFKHGLLVDFERQRAYLNEEDIHLTSKEWALLVLMATHPDRTFSKTELYEHVWQQRHEDCTNTINVHIKSLRTKLGEQIRNPKFIETVWGSGYRFIGERDQ</sequence>
<keyword evidence="2" id="KW-0902">Two-component regulatory system</keyword>
<evidence type="ECO:0000313" key="11">
    <source>
        <dbReference type="Proteomes" id="UP000634529"/>
    </source>
</evidence>
<dbReference type="CDD" id="cd00383">
    <property type="entry name" value="trans_reg_C"/>
    <property type="match status" value="1"/>
</dbReference>
<evidence type="ECO:0000256" key="6">
    <source>
        <dbReference type="PROSITE-ProRule" id="PRU00169"/>
    </source>
</evidence>
<keyword evidence="4 7" id="KW-0238">DNA-binding</keyword>
<organism evidence="10 11">
    <name type="scientific">Paenibacillus arenosi</name>
    <dbReference type="NCBI Taxonomy" id="2774142"/>
    <lineage>
        <taxon>Bacteria</taxon>
        <taxon>Bacillati</taxon>
        <taxon>Bacillota</taxon>
        <taxon>Bacilli</taxon>
        <taxon>Bacillales</taxon>
        <taxon>Paenibacillaceae</taxon>
        <taxon>Paenibacillus</taxon>
    </lineage>
</organism>
<keyword evidence="11" id="KW-1185">Reference proteome</keyword>
<dbReference type="RefSeq" id="WP_192024228.1">
    <property type="nucleotide sequence ID" value="NZ_JACYTN010000002.1"/>
</dbReference>
<dbReference type="SMART" id="SM00862">
    <property type="entry name" value="Trans_reg_C"/>
    <property type="match status" value="1"/>
</dbReference>
<dbReference type="Pfam" id="PF00486">
    <property type="entry name" value="Trans_reg_C"/>
    <property type="match status" value="1"/>
</dbReference>
<reference evidence="10 11" key="1">
    <citation type="submission" date="2020-09" db="EMBL/GenBank/DDBJ databases">
        <title>Paenibacillus sp. CAU 1523 isolated from sand of Haeundae Beach.</title>
        <authorList>
            <person name="Kim W."/>
        </authorList>
    </citation>
    <scope>NUCLEOTIDE SEQUENCE [LARGE SCALE GENOMIC DNA]</scope>
    <source>
        <strain evidence="10 11">CAU 1523</strain>
    </source>
</reference>
<dbReference type="Gene3D" id="1.10.10.10">
    <property type="entry name" value="Winged helix-like DNA-binding domain superfamily/Winged helix DNA-binding domain"/>
    <property type="match status" value="1"/>
</dbReference>
<dbReference type="Gene3D" id="6.10.250.690">
    <property type="match status" value="1"/>
</dbReference>
<feature type="domain" description="OmpR/PhoB-type" evidence="9">
    <location>
        <begin position="132"/>
        <end position="232"/>
    </location>
</feature>
<dbReference type="PANTHER" id="PTHR48111:SF40">
    <property type="entry name" value="PHOSPHATE REGULON TRANSCRIPTIONAL REGULATORY PROTEIN PHOB"/>
    <property type="match status" value="1"/>
</dbReference>
<dbReference type="PANTHER" id="PTHR48111">
    <property type="entry name" value="REGULATOR OF RPOS"/>
    <property type="match status" value="1"/>
</dbReference>
<keyword evidence="1 6" id="KW-0597">Phosphoprotein</keyword>
<feature type="modified residue" description="4-aspartylphosphate" evidence="6">
    <location>
        <position position="55"/>
    </location>
</feature>
<comment type="caution">
    <text evidence="10">The sequence shown here is derived from an EMBL/GenBank/DDBJ whole genome shotgun (WGS) entry which is preliminary data.</text>
</comment>
<dbReference type="Proteomes" id="UP000634529">
    <property type="component" value="Unassembled WGS sequence"/>
</dbReference>
<keyword evidence="3" id="KW-0805">Transcription regulation</keyword>
<dbReference type="InterPro" id="IPR001867">
    <property type="entry name" value="OmpR/PhoB-type_DNA-bd"/>
</dbReference>
<evidence type="ECO:0000259" key="8">
    <source>
        <dbReference type="PROSITE" id="PS50110"/>
    </source>
</evidence>
<dbReference type="InterPro" id="IPR001789">
    <property type="entry name" value="Sig_transdc_resp-reg_receiver"/>
</dbReference>
<evidence type="ECO:0000256" key="4">
    <source>
        <dbReference type="ARBA" id="ARBA00023125"/>
    </source>
</evidence>
<accession>A0ABR9AUS8</accession>
<dbReference type="InterPro" id="IPR036388">
    <property type="entry name" value="WH-like_DNA-bd_sf"/>
</dbReference>
<protein>
    <submittedName>
        <fullName evidence="10">Response regulator transcription factor</fullName>
    </submittedName>
</protein>
<feature type="domain" description="Response regulatory" evidence="8">
    <location>
        <begin position="6"/>
        <end position="119"/>
    </location>
</feature>
<evidence type="ECO:0000256" key="1">
    <source>
        <dbReference type="ARBA" id="ARBA00022553"/>
    </source>
</evidence>